<dbReference type="SUPFAM" id="SSF51206">
    <property type="entry name" value="cAMP-binding domain-like"/>
    <property type="match status" value="1"/>
</dbReference>
<reference evidence="2" key="1">
    <citation type="submission" date="2020-10" db="EMBL/GenBank/DDBJ databases">
        <authorList>
            <person name="Gilroy R."/>
        </authorList>
    </citation>
    <scope>NUCLEOTIDE SEQUENCE</scope>
    <source>
        <strain evidence="2">11167</strain>
    </source>
</reference>
<dbReference type="InterPro" id="IPR014710">
    <property type="entry name" value="RmlC-like_jellyroll"/>
</dbReference>
<dbReference type="InterPro" id="IPR000595">
    <property type="entry name" value="cNMP-bd_dom"/>
</dbReference>
<organism evidence="2 3">
    <name type="scientific">Candidatus Aphodenecus pullistercoris</name>
    <dbReference type="NCBI Taxonomy" id="2840669"/>
    <lineage>
        <taxon>Bacteria</taxon>
        <taxon>Pseudomonadati</taxon>
        <taxon>Spirochaetota</taxon>
        <taxon>Spirochaetia</taxon>
        <taxon>Spirochaetales</taxon>
        <taxon>Candidatus Aphodenecus</taxon>
    </lineage>
</organism>
<dbReference type="GO" id="GO:0006355">
    <property type="term" value="P:regulation of DNA-templated transcription"/>
    <property type="evidence" value="ECO:0007669"/>
    <property type="project" value="InterPro"/>
</dbReference>
<dbReference type="InterPro" id="IPR036390">
    <property type="entry name" value="WH_DNA-bd_sf"/>
</dbReference>
<dbReference type="InterPro" id="IPR018490">
    <property type="entry name" value="cNMP-bd_dom_sf"/>
</dbReference>
<evidence type="ECO:0000313" key="3">
    <source>
        <dbReference type="Proteomes" id="UP000823633"/>
    </source>
</evidence>
<dbReference type="EMBL" id="JADIMU010000016">
    <property type="protein sequence ID" value="MBO8442583.1"/>
    <property type="molecule type" value="Genomic_DNA"/>
</dbReference>
<sequence length="199" mass="21790">MDAFTHALLGLDIAGRRELTLRKGLLLDDVFSSSSMLVVIMSGELEVLCPAGGLANVLASGAVYGISNLFVEDSLASRLRAKSDVSLVLLPKEEVRTAMDADVRLYRLYCALLNRRLDFLFGRVDTLSLKSNRKRVAKCLLDGQAGRFSSREELANYLALGKSALLRELAHLAACGAISYDKDDIRVIDSERLKEVLNA</sequence>
<dbReference type="SUPFAM" id="SSF46785">
    <property type="entry name" value="Winged helix' DNA-binding domain"/>
    <property type="match status" value="1"/>
</dbReference>
<protein>
    <submittedName>
        <fullName evidence="2">Crp/Fnr family transcriptional regulator</fullName>
    </submittedName>
</protein>
<name>A0A9D9E9I9_9SPIR</name>
<gene>
    <name evidence="2" type="ORF">IAC42_02325</name>
</gene>
<evidence type="ECO:0000259" key="1">
    <source>
        <dbReference type="PROSITE" id="PS50042"/>
    </source>
</evidence>
<feature type="domain" description="Cyclic nucleotide-binding" evidence="1">
    <location>
        <begin position="37"/>
        <end position="99"/>
    </location>
</feature>
<dbReference type="Proteomes" id="UP000823633">
    <property type="component" value="Unassembled WGS sequence"/>
</dbReference>
<dbReference type="GO" id="GO:0003677">
    <property type="term" value="F:DNA binding"/>
    <property type="evidence" value="ECO:0007669"/>
    <property type="project" value="UniProtKB-KW"/>
</dbReference>
<dbReference type="PROSITE" id="PS50042">
    <property type="entry name" value="CNMP_BINDING_3"/>
    <property type="match status" value="1"/>
</dbReference>
<comment type="caution">
    <text evidence="2">The sequence shown here is derived from an EMBL/GenBank/DDBJ whole genome shotgun (WGS) entry which is preliminary data.</text>
</comment>
<dbReference type="AlphaFoldDB" id="A0A9D9E9I9"/>
<reference evidence="2" key="2">
    <citation type="journal article" date="2021" name="PeerJ">
        <title>Extensive microbial diversity within the chicken gut microbiome revealed by metagenomics and culture.</title>
        <authorList>
            <person name="Gilroy R."/>
            <person name="Ravi A."/>
            <person name="Getino M."/>
            <person name="Pursley I."/>
            <person name="Horton D.L."/>
            <person name="Alikhan N.F."/>
            <person name="Baker D."/>
            <person name="Gharbi K."/>
            <person name="Hall N."/>
            <person name="Watson M."/>
            <person name="Adriaenssens E.M."/>
            <person name="Foster-Nyarko E."/>
            <person name="Jarju S."/>
            <person name="Secka A."/>
            <person name="Antonio M."/>
            <person name="Oren A."/>
            <person name="Chaudhuri R.R."/>
            <person name="La Ragione R."/>
            <person name="Hildebrand F."/>
            <person name="Pallen M.J."/>
        </authorList>
    </citation>
    <scope>NUCLEOTIDE SEQUENCE</scope>
    <source>
        <strain evidence="2">11167</strain>
    </source>
</reference>
<accession>A0A9D9E9I9</accession>
<dbReference type="Gene3D" id="2.60.120.10">
    <property type="entry name" value="Jelly Rolls"/>
    <property type="match status" value="1"/>
</dbReference>
<proteinExistence type="predicted"/>
<evidence type="ECO:0000313" key="2">
    <source>
        <dbReference type="EMBL" id="MBO8442583.1"/>
    </source>
</evidence>